<dbReference type="CDD" id="cd00475">
    <property type="entry name" value="Cis_IPPS"/>
    <property type="match status" value="1"/>
</dbReference>
<dbReference type="Pfam" id="PF01255">
    <property type="entry name" value="Prenyltransf"/>
    <property type="match status" value="1"/>
</dbReference>
<dbReference type="HAMAP" id="MF_01139">
    <property type="entry name" value="ISPT"/>
    <property type="match status" value="1"/>
</dbReference>
<feature type="active site" evidence="2">
    <location>
        <position position="19"/>
    </location>
</feature>
<dbReference type="GO" id="GO:0005829">
    <property type="term" value="C:cytosol"/>
    <property type="evidence" value="ECO:0007669"/>
    <property type="project" value="TreeGrafter"/>
</dbReference>
<feature type="binding site" evidence="2">
    <location>
        <begin position="189"/>
        <end position="191"/>
    </location>
    <ligand>
        <name>substrate</name>
    </ligand>
</feature>
<feature type="binding site" evidence="2">
    <location>
        <position position="183"/>
    </location>
    <ligand>
        <name>substrate</name>
    </ligand>
</feature>
<dbReference type="SUPFAM" id="SSF64005">
    <property type="entry name" value="Undecaprenyl diphosphate synthase"/>
    <property type="match status" value="1"/>
</dbReference>
<name>A0A538TVU4_UNCEI</name>
<dbReference type="EMBL" id="VBOY01000031">
    <property type="protein sequence ID" value="TMQ67721.1"/>
    <property type="molecule type" value="Genomic_DNA"/>
</dbReference>
<dbReference type="InterPro" id="IPR036424">
    <property type="entry name" value="UPP_synth-like_sf"/>
</dbReference>
<comment type="subunit">
    <text evidence="2">Homodimer.</text>
</comment>
<feature type="active site" description="Proton acceptor" evidence="2">
    <location>
        <position position="67"/>
    </location>
</feature>
<dbReference type="NCBIfam" id="TIGR00055">
    <property type="entry name" value="uppS"/>
    <property type="match status" value="1"/>
</dbReference>
<dbReference type="AlphaFoldDB" id="A0A538TVU4"/>
<comment type="caution">
    <text evidence="3">The sequence shown here is derived from an EMBL/GenBank/DDBJ whole genome shotgun (WGS) entry which is preliminary data.</text>
</comment>
<dbReference type="NCBIfam" id="NF011412">
    <property type="entry name" value="PRK14839.1"/>
    <property type="match status" value="1"/>
</dbReference>
<gene>
    <name evidence="3" type="ORF">E6K78_03575</name>
</gene>
<keyword evidence="2" id="KW-0479">Metal-binding</keyword>
<evidence type="ECO:0000313" key="3">
    <source>
        <dbReference type="EMBL" id="TMQ67721.1"/>
    </source>
</evidence>
<dbReference type="Proteomes" id="UP000316609">
    <property type="component" value="Unassembled WGS sequence"/>
</dbReference>
<organism evidence="3 4">
    <name type="scientific">Eiseniibacteriota bacterium</name>
    <dbReference type="NCBI Taxonomy" id="2212470"/>
    <lineage>
        <taxon>Bacteria</taxon>
        <taxon>Candidatus Eiseniibacteriota</taxon>
    </lineage>
</organism>
<comment type="function">
    <text evidence="2">Catalyzes the condensation of isopentenyl diphosphate (IPP) with allylic pyrophosphates generating different type of terpenoids.</text>
</comment>
<feature type="binding site" evidence="2">
    <location>
        <position position="68"/>
    </location>
    <ligand>
        <name>substrate</name>
    </ligand>
</feature>
<feature type="binding site" evidence="2">
    <location>
        <position position="70"/>
    </location>
    <ligand>
        <name>substrate</name>
    </ligand>
</feature>
<dbReference type="PANTHER" id="PTHR10291">
    <property type="entry name" value="DEHYDRODOLICHYL DIPHOSPHATE SYNTHASE FAMILY MEMBER"/>
    <property type="match status" value="1"/>
</dbReference>
<protein>
    <recommendedName>
        <fullName evidence="2">Isoprenyl transferase</fullName>
        <ecNumber evidence="2">2.5.1.-</ecNumber>
    </recommendedName>
</protein>
<dbReference type="GO" id="GO:0000287">
    <property type="term" value="F:magnesium ion binding"/>
    <property type="evidence" value="ECO:0007669"/>
    <property type="project" value="UniProtKB-UniRule"/>
</dbReference>
<feature type="binding site" evidence="2">
    <location>
        <position position="32"/>
    </location>
    <ligand>
        <name>substrate</name>
    </ligand>
</feature>
<keyword evidence="1 2" id="KW-0808">Transferase</keyword>
<sequence length="241" mass="26615">MLSHRSPSQAALHVALIMDGNGRWAESRDLPRAAGHQAGVEAVRRVVHAAAGLGIGTLSLYAFSSDNWRRPAREVRTLMELLRDFFAHEPDECVPRGVRLSVIGRRDRLPKSLTAAIESAEAATARADRLHVRIALDYSARDAIVRAARASGGAARLTRKQFGRLVAGEARDPAATRVDLLVRTGGEQRLSDFLLWESAYAELVFSPTLWPDFTSKELQAAVREFRQRQRRFGGLPKRAAS</sequence>
<evidence type="ECO:0000256" key="2">
    <source>
        <dbReference type="HAMAP-Rule" id="MF_01139"/>
    </source>
</evidence>
<dbReference type="GO" id="GO:0016094">
    <property type="term" value="P:polyprenol biosynthetic process"/>
    <property type="evidence" value="ECO:0007669"/>
    <property type="project" value="TreeGrafter"/>
</dbReference>
<comment type="similarity">
    <text evidence="2">Belongs to the UPP synthase family.</text>
</comment>
<evidence type="ECO:0000313" key="4">
    <source>
        <dbReference type="Proteomes" id="UP000316609"/>
    </source>
</evidence>
<dbReference type="GO" id="GO:0008834">
    <property type="term" value="F:ditrans,polycis-undecaprenyl-diphosphate synthase [(2E,6E)-farnesyl-diphosphate specific] activity"/>
    <property type="evidence" value="ECO:0007669"/>
    <property type="project" value="TreeGrafter"/>
</dbReference>
<feature type="binding site" evidence="2">
    <location>
        <position position="36"/>
    </location>
    <ligand>
        <name>substrate</name>
    </ligand>
</feature>
<feature type="binding site" evidence="2">
    <location>
        <position position="24"/>
    </location>
    <ligand>
        <name>substrate</name>
    </ligand>
</feature>
<evidence type="ECO:0000256" key="1">
    <source>
        <dbReference type="ARBA" id="ARBA00022679"/>
    </source>
</evidence>
<dbReference type="EC" id="2.5.1.-" evidence="2"/>
<feature type="binding site" evidence="2">
    <location>
        <position position="19"/>
    </location>
    <ligand>
        <name>Mg(2+)</name>
        <dbReference type="ChEBI" id="CHEBI:18420"/>
    </ligand>
</feature>
<dbReference type="InterPro" id="IPR001441">
    <property type="entry name" value="UPP_synth-like"/>
</dbReference>
<dbReference type="Gene3D" id="3.40.1180.10">
    <property type="entry name" value="Decaprenyl diphosphate synthase-like"/>
    <property type="match status" value="1"/>
</dbReference>
<feature type="binding site" evidence="2">
    <location>
        <begin position="20"/>
        <end position="23"/>
    </location>
    <ligand>
        <name>substrate</name>
    </ligand>
</feature>
<dbReference type="PANTHER" id="PTHR10291:SF0">
    <property type="entry name" value="DEHYDRODOLICHYL DIPHOSPHATE SYNTHASE 2"/>
    <property type="match status" value="1"/>
</dbReference>
<dbReference type="PROSITE" id="PS01066">
    <property type="entry name" value="UPP_SYNTHASE"/>
    <property type="match status" value="1"/>
</dbReference>
<reference evidence="3 4" key="1">
    <citation type="journal article" date="2019" name="Nat. Microbiol.">
        <title>Mediterranean grassland soil C-N compound turnover is dependent on rainfall and depth, and is mediated by genomically divergent microorganisms.</title>
        <authorList>
            <person name="Diamond S."/>
            <person name="Andeer P.F."/>
            <person name="Li Z."/>
            <person name="Crits-Christoph A."/>
            <person name="Burstein D."/>
            <person name="Anantharaman K."/>
            <person name="Lane K.R."/>
            <person name="Thomas B.C."/>
            <person name="Pan C."/>
            <person name="Northen T.R."/>
            <person name="Banfield J.F."/>
        </authorList>
    </citation>
    <scope>NUCLEOTIDE SEQUENCE [LARGE SCALE GENOMIC DNA]</scope>
    <source>
        <strain evidence="3">WS_8</strain>
    </source>
</reference>
<dbReference type="InterPro" id="IPR018520">
    <property type="entry name" value="UPP_synth-like_CS"/>
</dbReference>
<comment type="cofactor">
    <cofactor evidence="2">
        <name>Mg(2+)</name>
        <dbReference type="ChEBI" id="CHEBI:18420"/>
    </cofactor>
    <text evidence="2">Binds 2 magnesium ions per subunit.</text>
</comment>
<accession>A0A538TVU4</accession>
<proteinExistence type="inferred from homology"/>
<feature type="binding site" evidence="2">
    <location>
        <position position="202"/>
    </location>
    <ligand>
        <name>Mg(2+)</name>
        <dbReference type="ChEBI" id="CHEBI:18420"/>
    </ligand>
</feature>
<keyword evidence="2" id="KW-0460">Magnesium</keyword>
<feature type="binding site" evidence="2">
    <location>
        <begin position="64"/>
        <end position="66"/>
    </location>
    <ligand>
        <name>substrate</name>
    </ligand>
</feature>